<dbReference type="GO" id="GO:0003677">
    <property type="term" value="F:DNA binding"/>
    <property type="evidence" value="ECO:0007669"/>
    <property type="project" value="UniProtKB-KW"/>
</dbReference>
<dbReference type="EMBL" id="FOGV01000007">
    <property type="protein sequence ID" value="SER86103.1"/>
    <property type="molecule type" value="Genomic_DNA"/>
</dbReference>
<evidence type="ECO:0000256" key="1">
    <source>
        <dbReference type="ARBA" id="ARBA00023015"/>
    </source>
</evidence>
<dbReference type="GO" id="GO:0003700">
    <property type="term" value="F:DNA-binding transcription factor activity"/>
    <property type="evidence" value="ECO:0007669"/>
    <property type="project" value="InterPro"/>
</dbReference>
<evidence type="ECO:0000313" key="6">
    <source>
        <dbReference type="Proteomes" id="UP000199318"/>
    </source>
</evidence>
<dbReference type="OrthoDB" id="9794330at2"/>
<dbReference type="Gene3D" id="1.10.10.10">
    <property type="entry name" value="Winged helix-like DNA-binding domain superfamily/Winged helix DNA-binding domain"/>
    <property type="match status" value="1"/>
</dbReference>
<accession>A0A1H9SNZ0</accession>
<dbReference type="InterPro" id="IPR001845">
    <property type="entry name" value="HTH_ArsR_DNA-bd_dom"/>
</dbReference>
<dbReference type="InterPro" id="IPR036388">
    <property type="entry name" value="WH-like_DNA-bd_sf"/>
</dbReference>
<dbReference type="InterPro" id="IPR011991">
    <property type="entry name" value="ArsR-like_HTH"/>
</dbReference>
<keyword evidence="2 5" id="KW-0238">DNA-binding</keyword>
<dbReference type="Proteomes" id="UP000199318">
    <property type="component" value="Unassembled WGS sequence"/>
</dbReference>
<dbReference type="PANTHER" id="PTHR43132:SF6">
    <property type="entry name" value="HTH-TYPE TRANSCRIPTIONAL REPRESSOR CZRA"/>
    <property type="match status" value="1"/>
</dbReference>
<dbReference type="SMART" id="SM00418">
    <property type="entry name" value="HTH_ARSR"/>
    <property type="match status" value="1"/>
</dbReference>
<protein>
    <submittedName>
        <fullName evidence="5">DNA-binding transcriptional regulator, ArsR family</fullName>
    </submittedName>
</protein>
<feature type="domain" description="HTH arsR-type" evidence="4">
    <location>
        <begin position="23"/>
        <end position="117"/>
    </location>
</feature>
<dbReference type="STRING" id="1464123.SAMN05444126_10769"/>
<evidence type="ECO:0000259" key="4">
    <source>
        <dbReference type="PROSITE" id="PS50987"/>
    </source>
</evidence>
<keyword evidence="6" id="KW-1185">Reference proteome</keyword>
<gene>
    <name evidence="5" type="ORF">SAMN05444126_10769</name>
</gene>
<sequence>MSQETCDVYSFDKKTVELIRNNTPQEDIKKAGELFKLLADPTRLKIAYALTFSELCVCDAAQLSDISTAVASHHLRTMKNFGLVRVRKEGKLAIYQLDDDHVKELVINAVVHAGEVTDNG</sequence>
<organism evidence="5 6">
    <name type="scientific">Salisediminibacterium halotolerans</name>
    <dbReference type="NCBI Taxonomy" id="517425"/>
    <lineage>
        <taxon>Bacteria</taxon>
        <taxon>Bacillati</taxon>
        <taxon>Bacillota</taxon>
        <taxon>Bacilli</taxon>
        <taxon>Bacillales</taxon>
        <taxon>Bacillaceae</taxon>
        <taxon>Salisediminibacterium</taxon>
    </lineage>
</organism>
<evidence type="ECO:0000256" key="3">
    <source>
        <dbReference type="ARBA" id="ARBA00023163"/>
    </source>
</evidence>
<dbReference type="NCBIfam" id="NF033788">
    <property type="entry name" value="HTH_metalloreg"/>
    <property type="match status" value="1"/>
</dbReference>
<dbReference type="PRINTS" id="PR00778">
    <property type="entry name" value="HTHARSR"/>
</dbReference>
<dbReference type="AlphaFoldDB" id="A0A1H9SNZ0"/>
<keyword evidence="3" id="KW-0804">Transcription</keyword>
<dbReference type="SUPFAM" id="SSF46785">
    <property type="entry name" value="Winged helix' DNA-binding domain"/>
    <property type="match status" value="1"/>
</dbReference>
<reference evidence="6" key="1">
    <citation type="submission" date="2016-10" db="EMBL/GenBank/DDBJ databases">
        <authorList>
            <person name="de Groot N.N."/>
        </authorList>
    </citation>
    <scope>NUCLEOTIDE SEQUENCE [LARGE SCALE GENOMIC DNA]</scope>
    <source>
        <strain evidence="6">10nlg</strain>
    </source>
</reference>
<dbReference type="CDD" id="cd00090">
    <property type="entry name" value="HTH_ARSR"/>
    <property type="match status" value="1"/>
</dbReference>
<dbReference type="InterPro" id="IPR036390">
    <property type="entry name" value="WH_DNA-bd_sf"/>
</dbReference>
<proteinExistence type="predicted"/>
<keyword evidence="1" id="KW-0805">Transcription regulation</keyword>
<dbReference type="PANTHER" id="PTHR43132">
    <property type="entry name" value="ARSENICAL RESISTANCE OPERON REPRESSOR ARSR-RELATED"/>
    <property type="match status" value="1"/>
</dbReference>
<dbReference type="Pfam" id="PF01022">
    <property type="entry name" value="HTH_5"/>
    <property type="match status" value="1"/>
</dbReference>
<dbReference type="InterPro" id="IPR051011">
    <property type="entry name" value="Metal_resp_trans_reg"/>
</dbReference>
<evidence type="ECO:0000256" key="2">
    <source>
        <dbReference type="ARBA" id="ARBA00023125"/>
    </source>
</evidence>
<dbReference type="RefSeq" id="WP_093072493.1">
    <property type="nucleotide sequence ID" value="NZ_FOGV01000007.1"/>
</dbReference>
<comment type="caution">
    <text evidence="5">The sequence shown here is derived from an EMBL/GenBank/DDBJ whole genome shotgun (WGS) entry which is preliminary data.</text>
</comment>
<evidence type="ECO:0000313" key="5">
    <source>
        <dbReference type="EMBL" id="SER86103.1"/>
    </source>
</evidence>
<dbReference type="PROSITE" id="PS50987">
    <property type="entry name" value="HTH_ARSR_2"/>
    <property type="match status" value="1"/>
</dbReference>
<name>A0A1H9SNZ0_9BACI</name>